<keyword evidence="7 11" id="KW-0812">Transmembrane</keyword>
<comment type="subunit">
    <text evidence="3 12">The complex is composed of two ATP-binding proteins (UgpC), two transmembrane proteins (UgpA and UgpE) and a solute-binding protein (UgpB).</text>
</comment>
<evidence type="ECO:0000256" key="5">
    <source>
        <dbReference type="ARBA" id="ARBA00022448"/>
    </source>
</evidence>
<comment type="subcellular location">
    <subcellularLocation>
        <location evidence="12">Cell inner membrane</location>
        <topology evidence="12">Multi-pass membrane protein</topology>
    </subcellularLocation>
    <subcellularLocation>
        <location evidence="1 11">Cell membrane</location>
        <topology evidence="1 11">Multi-pass membrane protein</topology>
    </subcellularLocation>
</comment>
<evidence type="ECO:0000256" key="1">
    <source>
        <dbReference type="ARBA" id="ARBA00004651"/>
    </source>
</evidence>
<comment type="function">
    <text evidence="10 12">Part of the ABC transporter complex UgpBAEC involved in sn-glycerol-3-phosphate (G3P) import. Probably responsible for the translocation of the substrate across the membrane.</text>
</comment>
<keyword evidence="12" id="KW-0997">Cell inner membrane</keyword>
<evidence type="ECO:0000313" key="15">
    <source>
        <dbReference type="Proteomes" id="UP001148313"/>
    </source>
</evidence>
<dbReference type="CDD" id="cd06261">
    <property type="entry name" value="TM_PBP2"/>
    <property type="match status" value="1"/>
</dbReference>
<organism evidence="14 15">
    <name type="scientific">Hoeflea poritis</name>
    <dbReference type="NCBI Taxonomy" id="2993659"/>
    <lineage>
        <taxon>Bacteria</taxon>
        <taxon>Pseudomonadati</taxon>
        <taxon>Pseudomonadota</taxon>
        <taxon>Alphaproteobacteria</taxon>
        <taxon>Hyphomicrobiales</taxon>
        <taxon>Rhizobiaceae</taxon>
        <taxon>Hoeflea</taxon>
    </lineage>
</organism>
<evidence type="ECO:0000256" key="7">
    <source>
        <dbReference type="ARBA" id="ARBA00022692"/>
    </source>
</evidence>
<proteinExistence type="inferred from homology"/>
<keyword evidence="15" id="KW-1185">Reference proteome</keyword>
<protein>
    <recommendedName>
        <fullName evidence="4 12">sn-glycerol-3-phosphate transport system permease protein UgpE</fullName>
    </recommendedName>
</protein>
<keyword evidence="8 11" id="KW-1133">Transmembrane helix</keyword>
<dbReference type="PANTHER" id="PTHR43744">
    <property type="entry name" value="ABC TRANSPORTER PERMEASE PROTEIN MG189-RELATED-RELATED"/>
    <property type="match status" value="1"/>
</dbReference>
<dbReference type="RefSeq" id="WP_271089907.1">
    <property type="nucleotide sequence ID" value="NZ_JAPJZH010000007.1"/>
</dbReference>
<dbReference type="SUPFAM" id="SSF161098">
    <property type="entry name" value="MetI-like"/>
    <property type="match status" value="1"/>
</dbReference>
<feature type="transmembrane region" description="Helical" evidence="11">
    <location>
        <begin position="12"/>
        <end position="33"/>
    </location>
</feature>
<dbReference type="EMBL" id="JAPJZH010000007">
    <property type="protein sequence ID" value="MDA4846180.1"/>
    <property type="molecule type" value="Genomic_DNA"/>
</dbReference>
<evidence type="ECO:0000256" key="11">
    <source>
        <dbReference type="RuleBase" id="RU363032"/>
    </source>
</evidence>
<dbReference type="Pfam" id="PF00528">
    <property type="entry name" value="BPD_transp_1"/>
    <property type="match status" value="1"/>
</dbReference>
<dbReference type="PROSITE" id="PS50928">
    <property type="entry name" value="ABC_TM1"/>
    <property type="match status" value="1"/>
</dbReference>
<dbReference type="InterPro" id="IPR000515">
    <property type="entry name" value="MetI-like"/>
</dbReference>
<comment type="caution">
    <text evidence="14">The sequence shown here is derived from an EMBL/GenBank/DDBJ whole genome shotgun (WGS) entry which is preliminary data.</text>
</comment>
<name>A0ABT4VPT5_9HYPH</name>
<evidence type="ECO:0000256" key="8">
    <source>
        <dbReference type="ARBA" id="ARBA00022989"/>
    </source>
</evidence>
<evidence type="ECO:0000259" key="13">
    <source>
        <dbReference type="PROSITE" id="PS50928"/>
    </source>
</evidence>
<feature type="transmembrane region" description="Helical" evidence="11">
    <location>
        <begin position="183"/>
        <end position="205"/>
    </location>
</feature>
<evidence type="ECO:0000256" key="2">
    <source>
        <dbReference type="ARBA" id="ARBA00009306"/>
    </source>
</evidence>
<feature type="transmembrane region" description="Helical" evidence="11">
    <location>
        <begin position="140"/>
        <end position="162"/>
    </location>
</feature>
<evidence type="ECO:0000313" key="14">
    <source>
        <dbReference type="EMBL" id="MDA4846180.1"/>
    </source>
</evidence>
<feature type="domain" description="ABC transmembrane type-1" evidence="13">
    <location>
        <begin position="71"/>
        <end position="262"/>
    </location>
</feature>
<dbReference type="Gene3D" id="1.10.3720.10">
    <property type="entry name" value="MetI-like"/>
    <property type="match status" value="1"/>
</dbReference>
<feature type="transmembrane region" description="Helical" evidence="11">
    <location>
        <begin position="109"/>
        <end position="128"/>
    </location>
</feature>
<evidence type="ECO:0000256" key="12">
    <source>
        <dbReference type="RuleBase" id="RU363056"/>
    </source>
</evidence>
<dbReference type="InterPro" id="IPR035906">
    <property type="entry name" value="MetI-like_sf"/>
</dbReference>
<evidence type="ECO:0000256" key="6">
    <source>
        <dbReference type="ARBA" id="ARBA00022475"/>
    </source>
</evidence>
<feature type="transmembrane region" description="Helical" evidence="11">
    <location>
        <begin position="70"/>
        <end position="97"/>
    </location>
</feature>
<dbReference type="PANTHER" id="PTHR43744:SF8">
    <property type="entry name" value="SN-GLYCEROL-3-PHOSPHATE TRANSPORT SYSTEM PERMEASE PROTEIN UGPE"/>
    <property type="match status" value="1"/>
</dbReference>
<sequence length="277" mass="30596">MNGADNRTTLTLTYVVLGMAAFITLFPIALMLLNSLKAAPEVIRSPLAVPEEIRWDNYTRAWRDGNFSTAFLNSAILTVMTIILVCGSGSMTAYVLARKKIKSWRLVTGYLLATTTAPIQLFLFPLYFGFARLGLIDNVFAVSVIYCAIFSPFSIMLLRTYFLAVPKELEEAALIDGATHWQVFTRVMLPIVWPGILTVALIVGLNTWNEFLIATTFLQGQGSMTAIVSFFLFSGQYTTDWGQLMAGATIVVLPVVALFIFLQRRFIEGMTGGSVKG</sequence>
<keyword evidence="9 11" id="KW-0472">Membrane</keyword>
<accession>A0ABT4VPT5</accession>
<keyword evidence="5 11" id="KW-0813">Transport</keyword>
<evidence type="ECO:0000256" key="4">
    <source>
        <dbReference type="ARBA" id="ARBA00020515"/>
    </source>
</evidence>
<gene>
    <name evidence="12" type="primary">ugpE</name>
    <name evidence="14" type="ORF">OOZ53_12515</name>
</gene>
<evidence type="ECO:0000256" key="10">
    <source>
        <dbReference type="ARBA" id="ARBA00037054"/>
    </source>
</evidence>
<keyword evidence="6 12" id="KW-1003">Cell membrane</keyword>
<dbReference type="Proteomes" id="UP001148313">
    <property type="component" value="Unassembled WGS sequence"/>
</dbReference>
<evidence type="ECO:0000256" key="9">
    <source>
        <dbReference type="ARBA" id="ARBA00023136"/>
    </source>
</evidence>
<evidence type="ECO:0000256" key="3">
    <source>
        <dbReference type="ARBA" id="ARBA00011557"/>
    </source>
</evidence>
<comment type="similarity">
    <text evidence="2 11">Belongs to the binding-protein-dependent transport system permease family.</text>
</comment>
<reference evidence="14" key="1">
    <citation type="submission" date="2022-11" db="EMBL/GenBank/DDBJ databases">
        <title>Hoeflea poritis sp. nov., isolated from scleractinian coral Porites lutea.</title>
        <authorList>
            <person name="Zhang G."/>
            <person name="Wei Q."/>
            <person name="Cai L."/>
        </authorList>
    </citation>
    <scope>NUCLEOTIDE SEQUENCE</scope>
    <source>
        <strain evidence="14">E7-10</strain>
    </source>
</reference>
<feature type="transmembrane region" description="Helical" evidence="11">
    <location>
        <begin position="244"/>
        <end position="262"/>
    </location>
</feature>